<accession>A0A285ECG8</accession>
<proteinExistence type="predicted"/>
<dbReference type="OrthoDB" id="5197578at2"/>
<evidence type="ECO:0000256" key="2">
    <source>
        <dbReference type="SAM" id="SignalP"/>
    </source>
</evidence>
<organism evidence="3 4">
    <name type="scientific">Geodermatophilus sabuli</name>
    <dbReference type="NCBI Taxonomy" id="1564158"/>
    <lineage>
        <taxon>Bacteria</taxon>
        <taxon>Bacillati</taxon>
        <taxon>Actinomycetota</taxon>
        <taxon>Actinomycetes</taxon>
        <taxon>Geodermatophilales</taxon>
        <taxon>Geodermatophilaceae</taxon>
        <taxon>Geodermatophilus</taxon>
    </lineage>
</organism>
<feature type="transmembrane region" description="Helical" evidence="1">
    <location>
        <begin position="198"/>
        <end position="219"/>
    </location>
</feature>
<sequence>MPVLTRTANTAVLFALLACAGVAGAAPALAVDDPTRPDARVTHGPSCRPGGVVLEVTGGAVAFAVTLTTTRLPAGEDAAEVHPGQVVVLATGDVDWGETIDPGLAYTALDGSGTSYVDALDGYSFTRPAAEDCAAIAPPTAAAAVPSPALDAGTVPEVVDPEIGVVPMPVPGPGATTPADELQVAAAPTSLPRPDGGVALPVVVAGIALLGAGAGLAAVPGRRARRAPGPPSTGSA</sequence>
<feature type="signal peptide" evidence="2">
    <location>
        <begin position="1"/>
        <end position="25"/>
    </location>
</feature>
<dbReference type="Proteomes" id="UP000219514">
    <property type="component" value="Unassembled WGS sequence"/>
</dbReference>
<dbReference type="RefSeq" id="WP_097206706.1">
    <property type="nucleotide sequence ID" value="NZ_JACHXB010000001.1"/>
</dbReference>
<dbReference type="AlphaFoldDB" id="A0A285ECG8"/>
<keyword evidence="1" id="KW-0812">Transmembrane</keyword>
<gene>
    <name evidence="3" type="ORF">SAMN06893097_10524</name>
</gene>
<evidence type="ECO:0000313" key="4">
    <source>
        <dbReference type="Proteomes" id="UP000219514"/>
    </source>
</evidence>
<dbReference type="PROSITE" id="PS51257">
    <property type="entry name" value="PROKAR_LIPOPROTEIN"/>
    <property type="match status" value="1"/>
</dbReference>
<evidence type="ECO:0000313" key="3">
    <source>
        <dbReference type="EMBL" id="SNX96690.1"/>
    </source>
</evidence>
<feature type="chain" id="PRO_5013306969" evidence="2">
    <location>
        <begin position="26"/>
        <end position="236"/>
    </location>
</feature>
<dbReference type="EMBL" id="OBDO01000005">
    <property type="protein sequence ID" value="SNX96690.1"/>
    <property type="molecule type" value="Genomic_DNA"/>
</dbReference>
<keyword evidence="1" id="KW-0472">Membrane</keyword>
<keyword evidence="4" id="KW-1185">Reference proteome</keyword>
<protein>
    <submittedName>
        <fullName evidence="3">Uncharacterized protein</fullName>
    </submittedName>
</protein>
<keyword evidence="2" id="KW-0732">Signal</keyword>
<keyword evidence="1" id="KW-1133">Transmembrane helix</keyword>
<reference evidence="3 4" key="1">
    <citation type="submission" date="2017-09" db="EMBL/GenBank/DDBJ databases">
        <authorList>
            <person name="Ehlers B."/>
            <person name="Leendertz F.H."/>
        </authorList>
    </citation>
    <scope>NUCLEOTIDE SEQUENCE [LARGE SCALE GENOMIC DNA]</scope>
    <source>
        <strain evidence="3 4">DSM 46844</strain>
    </source>
</reference>
<name>A0A285ECG8_9ACTN</name>
<evidence type="ECO:0000256" key="1">
    <source>
        <dbReference type="SAM" id="Phobius"/>
    </source>
</evidence>